<keyword evidence="11" id="KW-1185">Reference proteome</keyword>
<keyword evidence="4" id="KW-0964">Secreted</keyword>
<proteinExistence type="inferred from homology"/>
<dbReference type="InterPro" id="IPR012334">
    <property type="entry name" value="Pectin_lyas_fold"/>
</dbReference>
<dbReference type="InterPro" id="IPR011050">
    <property type="entry name" value="Pectin_lyase_fold/virulence"/>
</dbReference>
<gene>
    <name evidence="10" type="ORF">FCM35_KLT05618</name>
</gene>
<keyword evidence="3" id="KW-0134">Cell wall</keyword>
<dbReference type="SMART" id="SM00710">
    <property type="entry name" value="PbH1"/>
    <property type="match status" value="5"/>
</dbReference>
<evidence type="ECO:0000256" key="7">
    <source>
        <dbReference type="ARBA" id="ARBA00023316"/>
    </source>
</evidence>
<dbReference type="GO" id="GO:0005975">
    <property type="term" value="P:carbohydrate metabolic process"/>
    <property type="evidence" value="ECO:0007669"/>
    <property type="project" value="InterPro"/>
</dbReference>
<evidence type="ECO:0000313" key="10">
    <source>
        <dbReference type="EMBL" id="KAF3328540.1"/>
    </source>
</evidence>
<dbReference type="SUPFAM" id="SSF51126">
    <property type="entry name" value="Pectin lyase-like"/>
    <property type="match status" value="1"/>
</dbReference>
<protein>
    <submittedName>
        <fullName evidence="10">Polygalacturonase</fullName>
    </submittedName>
</protein>
<name>A0A833QL32_9POAL</name>
<dbReference type="PROSITE" id="PS00502">
    <property type="entry name" value="POLYGALACTURONASE"/>
    <property type="match status" value="1"/>
</dbReference>
<keyword evidence="5 9" id="KW-0378">Hydrolase</keyword>
<dbReference type="PANTHER" id="PTHR31375">
    <property type="match status" value="1"/>
</dbReference>
<dbReference type="GO" id="GO:0004650">
    <property type="term" value="F:polygalacturonase activity"/>
    <property type="evidence" value="ECO:0007669"/>
    <property type="project" value="InterPro"/>
</dbReference>
<comment type="caution">
    <text evidence="10">The sequence shown here is derived from an EMBL/GenBank/DDBJ whole genome shotgun (WGS) entry which is preliminary data.</text>
</comment>
<dbReference type="OrthoDB" id="187139at2759"/>
<dbReference type="InterPro" id="IPR006626">
    <property type="entry name" value="PbH1"/>
</dbReference>
<dbReference type="InterPro" id="IPR000743">
    <property type="entry name" value="Glyco_hydro_28"/>
</dbReference>
<dbReference type="AlphaFoldDB" id="A0A833QL32"/>
<evidence type="ECO:0000256" key="9">
    <source>
        <dbReference type="RuleBase" id="RU361169"/>
    </source>
</evidence>
<keyword evidence="6 9" id="KW-0326">Glycosidase</keyword>
<accession>A0A833QL32</accession>
<evidence type="ECO:0000256" key="4">
    <source>
        <dbReference type="ARBA" id="ARBA00022525"/>
    </source>
</evidence>
<comment type="subcellular location">
    <subcellularLocation>
        <location evidence="1">Secreted</location>
        <location evidence="1">Cell wall</location>
    </subcellularLocation>
</comment>
<dbReference type="Gene3D" id="2.160.20.10">
    <property type="entry name" value="Single-stranded right-handed beta-helix, Pectin lyase-like"/>
    <property type="match status" value="1"/>
</dbReference>
<evidence type="ECO:0000256" key="2">
    <source>
        <dbReference type="ARBA" id="ARBA00008834"/>
    </source>
</evidence>
<keyword evidence="7" id="KW-0961">Cell wall biogenesis/degradation</keyword>
<dbReference type="Proteomes" id="UP000623129">
    <property type="component" value="Unassembled WGS sequence"/>
</dbReference>
<evidence type="ECO:0000313" key="11">
    <source>
        <dbReference type="Proteomes" id="UP000623129"/>
    </source>
</evidence>
<evidence type="ECO:0000256" key="6">
    <source>
        <dbReference type="ARBA" id="ARBA00023295"/>
    </source>
</evidence>
<evidence type="ECO:0000256" key="5">
    <source>
        <dbReference type="ARBA" id="ARBA00022801"/>
    </source>
</evidence>
<comment type="similarity">
    <text evidence="2 9">Belongs to the glycosyl hydrolase 28 family.</text>
</comment>
<reference evidence="10" key="1">
    <citation type="submission" date="2020-01" db="EMBL/GenBank/DDBJ databases">
        <title>Genome sequence of Kobresia littledalei, the first chromosome-level genome in the family Cyperaceae.</title>
        <authorList>
            <person name="Qu G."/>
        </authorList>
    </citation>
    <scope>NUCLEOTIDE SEQUENCE</scope>
    <source>
        <strain evidence="10">C.B.Clarke</strain>
        <tissue evidence="10">Leaf</tissue>
    </source>
</reference>
<dbReference type="Pfam" id="PF00295">
    <property type="entry name" value="Glyco_hydro_28"/>
    <property type="match status" value="1"/>
</dbReference>
<evidence type="ECO:0000256" key="8">
    <source>
        <dbReference type="PROSITE-ProRule" id="PRU10052"/>
    </source>
</evidence>
<feature type="active site" evidence="8">
    <location>
        <position position="239"/>
    </location>
</feature>
<evidence type="ECO:0000256" key="3">
    <source>
        <dbReference type="ARBA" id="ARBA00022512"/>
    </source>
</evidence>
<sequence length="391" mass="42677">MLLIDVKSFIQAALTIVGLCFLFMIKFATARHVYNVVDYQAAGNGRTDDTQAFLKAWNDACEDERSPILRFPSGKNFLINKIRLEGPCRSNISIEVHGNITAPNKIWTKETTNLITFHAIDNLVVHGWGTIDGQGAIWWDCFKRNLLEFVNCQNLVVSHVRLTNSPNKHLVFDGCNNLTVHGVTIMAPGDSPNTDGIVMQGCQQVQITRSKIGTGDDCIAILTNCSDVDVSGITCGPGHGISIGSLGKDSEAVVERIHVHDSTIFQALTGLRIKTWEGGSGFARNITFERIQMMDLITPIVIDQSYGTMQLSDVAISEITFRDINGTSTEEVVVKLECSTSVPCTNLTFENIIFARAAINKTVSATIQNAYGTTNGTIIPILPLAGRSTNL</sequence>
<evidence type="ECO:0000256" key="1">
    <source>
        <dbReference type="ARBA" id="ARBA00004191"/>
    </source>
</evidence>
<dbReference type="GO" id="GO:0071555">
    <property type="term" value="P:cell wall organization"/>
    <property type="evidence" value="ECO:0007669"/>
    <property type="project" value="UniProtKB-KW"/>
</dbReference>
<organism evidence="10 11">
    <name type="scientific">Carex littledalei</name>
    <dbReference type="NCBI Taxonomy" id="544730"/>
    <lineage>
        <taxon>Eukaryota</taxon>
        <taxon>Viridiplantae</taxon>
        <taxon>Streptophyta</taxon>
        <taxon>Embryophyta</taxon>
        <taxon>Tracheophyta</taxon>
        <taxon>Spermatophyta</taxon>
        <taxon>Magnoliopsida</taxon>
        <taxon>Liliopsida</taxon>
        <taxon>Poales</taxon>
        <taxon>Cyperaceae</taxon>
        <taxon>Cyperoideae</taxon>
        <taxon>Cariceae</taxon>
        <taxon>Carex</taxon>
        <taxon>Carex subgen. Euthyceras</taxon>
    </lineage>
</organism>
<dbReference type="EMBL" id="SWLB01000015">
    <property type="protein sequence ID" value="KAF3328540.1"/>
    <property type="molecule type" value="Genomic_DNA"/>
</dbReference>